<evidence type="ECO:0000313" key="18">
    <source>
        <dbReference type="Proteomes" id="UP000052138"/>
    </source>
</evidence>
<evidence type="ECO:0000256" key="6">
    <source>
        <dbReference type="ARBA" id="ARBA00023239"/>
    </source>
</evidence>
<dbReference type="PRINTS" id="PR01181">
    <property type="entry name" value="DAPDCRBXLASE"/>
</dbReference>
<accession>A0A0R2WV43</accession>
<feature type="binding site" evidence="12">
    <location>
        <position position="312"/>
    </location>
    <ligand>
        <name>substrate</name>
    </ligand>
</feature>
<proteinExistence type="inferred from homology"/>
<dbReference type="Gene3D" id="2.40.37.10">
    <property type="entry name" value="Lyase, Ornithine Decarboxylase, Chain A, domain 1"/>
    <property type="match status" value="1"/>
</dbReference>
<evidence type="ECO:0000259" key="16">
    <source>
        <dbReference type="Pfam" id="PF02784"/>
    </source>
</evidence>
<reference evidence="17 18" key="1">
    <citation type="submission" date="2015-10" db="EMBL/GenBank/DDBJ databases">
        <title>Metagenome-Assembled Genomes uncover a global brackish microbiome.</title>
        <authorList>
            <person name="Hugerth L.W."/>
            <person name="Larsson J."/>
            <person name="Alneberg J."/>
            <person name="Lindh M.V."/>
            <person name="Legrand C."/>
            <person name="Pinhassi J."/>
            <person name="Andersson A.F."/>
        </authorList>
    </citation>
    <scope>NUCLEOTIDE SEQUENCE [LARGE SCALE GENOMIC DNA]</scope>
    <source>
        <strain evidence="17">BACL3 MAG-120924-bin41</strain>
    </source>
</reference>
<feature type="binding site" evidence="12">
    <location>
        <position position="276"/>
    </location>
    <ligand>
        <name>substrate</name>
    </ligand>
</feature>
<evidence type="ECO:0000256" key="7">
    <source>
        <dbReference type="ARBA" id="ARBA00050464"/>
    </source>
</evidence>
<comment type="catalytic activity">
    <reaction evidence="7 12 14">
        <text>meso-2,6-diaminopimelate + H(+) = L-lysine + CO2</text>
        <dbReference type="Rhea" id="RHEA:15101"/>
        <dbReference type="ChEBI" id="CHEBI:15378"/>
        <dbReference type="ChEBI" id="CHEBI:16526"/>
        <dbReference type="ChEBI" id="CHEBI:32551"/>
        <dbReference type="ChEBI" id="CHEBI:57791"/>
        <dbReference type="EC" id="4.1.1.20"/>
    </reaction>
</comment>
<feature type="binding site" evidence="12">
    <location>
        <position position="346"/>
    </location>
    <ligand>
        <name>substrate</name>
    </ligand>
</feature>
<dbReference type="Pfam" id="PF00278">
    <property type="entry name" value="Orn_DAP_Arg_deC"/>
    <property type="match status" value="1"/>
</dbReference>
<keyword evidence="6 12" id="KW-0456">Lyase</keyword>
<name>A0A0R2WV43_9GAMM</name>
<sequence length="432" mass="46584">MDHFNYRGNSLFAEDLPLTAIADAVGTPFYVYSRATLERHYRAYETALADQPSLICFAVKANSNLAVLDVLARLGAGFDIVSGGELQRVLRAGGDPAKTIFSGLGKTEDEIRFALEVGIKCFNVESEAELERISRIASELGVVAPISLRVNPDVDAGTHPYISTGLKENKFGIASDAALAVYRHAATLPGLDLVGIDCHIGSQLTSVAPFLDAIDRLLAMVDALAAEGIHLKHFDMGGGLGVPYDGEEPPLPDELINAVRGRFASRNLMLMVEPGRSIAANAGVFVTRIEYLKCNEHKNFAIVDGAMNDLLRPALYGAWQKIIPVECSDDPSRPELQYDVVGPVCESGDFLGKDRPLRIAAGDLLAVRSAGAYGFVMSSNYNTRNRVAEVMVDGGAYQIVRARETVELQLSLESLLQLDSRSNPDSDAANGR</sequence>
<dbReference type="PANTHER" id="PTHR43727">
    <property type="entry name" value="DIAMINOPIMELATE DECARBOXYLASE"/>
    <property type="match status" value="1"/>
</dbReference>
<dbReference type="InterPro" id="IPR022657">
    <property type="entry name" value="De-COase2_CS"/>
</dbReference>
<dbReference type="InterPro" id="IPR022644">
    <property type="entry name" value="De-COase2_N"/>
</dbReference>
<feature type="modified residue" description="N6-(pyridoxal phosphate)lysine" evidence="12 13">
    <location>
        <position position="60"/>
    </location>
</feature>
<evidence type="ECO:0000256" key="9">
    <source>
        <dbReference type="ARBA" id="ARBA00060983"/>
    </source>
</evidence>
<dbReference type="UniPathway" id="UPA00034">
    <property type="reaction ID" value="UER00027"/>
</dbReference>
<dbReference type="FunFam" id="2.40.37.10:FF:000003">
    <property type="entry name" value="Diaminopimelate decarboxylase"/>
    <property type="match status" value="1"/>
</dbReference>
<dbReference type="GO" id="GO:0009089">
    <property type="term" value="P:lysine biosynthetic process via diaminopimelate"/>
    <property type="evidence" value="ECO:0007669"/>
    <property type="project" value="UniProtKB-UniRule"/>
</dbReference>
<dbReference type="NCBIfam" id="TIGR01048">
    <property type="entry name" value="lysA"/>
    <property type="match status" value="1"/>
</dbReference>
<comment type="subunit">
    <text evidence="12">Homodimer.</text>
</comment>
<dbReference type="AlphaFoldDB" id="A0A0R2WV43"/>
<feature type="binding site" evidence="12">
    <location>
        <position position="373"/>
    </location>
    <ligand>
        <name>substrate</name>
    </ligand>
</feature>
<dbReference type="Gene3D" id="3.20.20.10">
    <property type="entry name" value="Alanine racemase"/>
    <property type="match status" value="1"/>
</dbReference>
<feature type="binding site" evidence="12">
    <location>
        <position position="239"/>
    </location>
    <ligand>
        <name>pyridoxal 5'-phosphate</name>
        <dbReference type="ChEBI" id="CHEBI:597326"/>
    </ligand>
</feature>
<evidence type="ECO:0000256" key="10">
    <source>
        <dbReference type="ARBA" id="ARBA00066427"/>
    </source>
</evidence>
<dbReference type="SUPFAM" id="SSF50621">
    <property type="entry name" value="Alanine racemase C-terminal domain-like"/>
    <property type="match status" value="1"/>
</dbReference>
<evidence type="ECO:0000256" key="13">
    <source>
        <dbReference type="PIRSR" id="PIRSR600183-50"/>
    </source>
</evidence>
<keyword evidence="5 12" id="KW-0457">Lysine biosynthesis</keyword>
<comment type="function">
    <text evidence="12">Specifically catalyzes the decarboxylation of meso-diaminopimelate (meso-DAP) to L-lysine.</text>
</comment>
<evidence type="ECO:0000313" key="17">
    <source>
        <dbReference type="EMBL" id="KRP27831.1"/>
    </source>
</evidence>
<protein>
    <recommendedName>
        <fullName evidence="11 12">Diaminopimelate decarboxylase</fullName>
        <shortName evidence="12">DAP decarboxylase</shortName>
        <shortName evidence="12">DAPDC</shortName>
        <ecNumber evidence="10 12">4.1.1.20</ecNumber>
    </recommendedName>
</protein>
<dbReference type="GO" id="GO:0030170">
    <property type="term" value="F:pyridoxal phosphate binding"/>
    <property type="evidence" value="ECO:0007669"/>
    <property type="project" value="UniProtKB-UniRule"/>
</dbReference>
<dbReference type="SUPFAM" id="SSF51419">
    <property type="entry name" value="PLP-binding barrel"/>
    <property type="match status" value="1"/>
</dbReference>
<dbReference type="EMBL" id="LIDJ01000226">
    <property type="protein sequence ID" value="KRP27831.1"/>
    <property type="molecule type" value="Genomic_DNA"/>
</dbReference>
<dbReference type="InterPro" id="IPR029066">
    <property type="entry name" value="PLP-binding_barrel"/>
</dbReference>
<dbReference type="CDD" id="cd06828">
    <property type="entry name" value="PLPDE_III_DapDC"/>
    <property type="match status" value="1"/>
</dbReference>
<gene>
    <name evidence="12" type="primary">lysA</name>
    <name evidence="17" type="ORF">ABS30_07170</name>
</gene>
<dbReference type="PRINTS" id="PR01179">
    <property type="entry name" value="ODADCRBXLASE"/>
</dbReference>
<comment type="pathway">
    <text evidence="8 12 14">Amino-acid biosynthesis; L-lysine biosynthesis via DAP pathway; L-lysine from DL-2,6-diaminopimelate: step 1/1.</text>
</comment>
<dbReference type="FunFam" id="3.20.20.10:FF:000003">
    <property type="entry name" value="Diaminopimelate decarboxylase"/>
    <property type="match status" value="1"/>
</dbReference>
<feature type="active site" description="Proton donor" evidence="13">
    <location>
        <position position="345"/>
    </location>
</feature>
<dbReference type="InterPro" id="IPR009006">
    <property type="entry name" value="Ala_racemase/Decarboxylase_C"/>
</dbReference>
<evidence type="ECO:0000259" key="15">
    <source>
        <dbReference type="Pfam" id="PF00278"/>
    </source>
</evidence>
<evidence type="ECO:0000256" key="4">
    <source>
        <dbReference type="ARBA" id="ARBA00022898"/>
    </source>
</evidence>
<comment type="similarity">
    <text evidence="9 12">Belongs to the Orn/Lys/Arg decarboxylase class-II family. LysA subfamily.</text>
</comment>
<dbReference type="EC" id="4.1.1.20" evidence="10 12"/>
<feature type="binding site" evidence="12">
    <location>
        <position position="316"/>
    </location>
    <ligand>
        <name>substrate</name>
    </ligand>
</feature>
<evidence type="ECO:0000256" key="11">
    <source>
        <dbReference type="ARBA" id="ARBA00074972"/>
    </source>
</evidence>
<feature type="binding site" evidence="12">
    <location>
        <begin position="273"/>
        <end position="276"/>
    </location>
    <ligand>
        <name>pyridoxal 5'-phosphate</name>
        <dbReference type="ChEBI" id="CHEBI:597326"/>
    </ligand>
</feature>
<dbReference type="GO" id="GO:0008836">
    <property type="term" value="F:diaminopimelate decarboxylase activity"/>
    <property type="evidence" value="ECO:0007669"/>
    <property type="project" value="UniProtKB-UniRule"/>
</dbReference>
<feature type="domain" description="Orn/DAP/Arg decarboxylase 2 C-terminal" evidence="15">
    <location>
        <begin position="29"/>
        <end position="371"/>
    </location>
</feature>
<dbReference type="Proteomes" id="UP000052138">
    <property type="component" value="Unassembled WGS sequence"/>
</dbReference>
<dbReference type="InterPro" id="IPR022653">
    <property type="entry name" value="De-COase2_pyr-phos_BS"/>
</dbReference>
<dbReference type="HAMAP" id="MF_02120">
    <property type="entry name" value="LysA"/>
    <property type="match status" value="1"/>
</dbReference>
<dbReference type="InterPro" id="IPR002986">
    <property type="entry name" value="DAP_deCOOHase_LysA"/>
</dbReference>
<keyword evidence="4 12" id="KW-0663">Pyridoxal phosphate</keyword>
<evidence type="ECO:0000256" key="3">
    <source>
        <dbReference type="ARBA" id="ARBA00022793"/>
    </source>
</evidence>
<evidence type="ECO:0000256" key="1">
    <source>
        <dbReference type="ARBA" id="ARBA00001933"/>
    </source>
</evidence>
<organism evidence="17 18">
    <name type="scientific">OM182 bacterium BACL3 MAG-120924-bin41</name>
    <dbReference type="NCBI Taxonomy" id="1655632"/>
    <lineage>
        <taxon>Bacteria</taxon>
        <taxon>Pseudomonadati</taxon>
        <taxon>Pseudomonadota</taxon>
        <taxon>Gammaproteobacteria</taxon>
        <taxon>OMG group</taxon>
        <taxon>OM182 clade</taxon>
    </lineage>
</organism>
<dbReference type="PROSITE" id="PS00878">
    <property type="entry name" value="ODR_DC_2_1"/>
    <property type="match status" value="1"/>
</dbReference>
<dbReference type="InterPro" id="IPR000183">
    <property type="entry name" value="Orn/DAP/Arg_de-COase"/>
</dbReference>
<feature type="domain" description="Orn/DAP/Arg decarboxylase 2 N-terminal" evidence="16">
    <location>
        <begin position="35"/>
        <end position="280"/>
    </location>
</feature>
<dbReference type="Pfam" id="PF02784">
    <property type="entry name" value="Orn_Arg_deC_N"/>
    <property type="match status" value="1"/>
</dbReference>
<evidence type="ECO:0000256" key="8">
    <source>
        <dbReference type="ARBA" id="ARBA00060643"/>
    </source>
</evidence>
<evidence type="ECO:0000256" key="14">
    <source>
        <dbReference type="RuleBase" id="RU003738"/>
    </source>
</evidence>
<comment type="caution">
    <text evidence="17">The sequence shown here is derived from an EMBL/GenBank/DDBJ whole genome shotgun (WGS) entry which is preliminary data.</text>
</comment>
<evidence type="ECO:0000256" key="5">
    <source>
        <dbReference type="ARBA" id="ARBA00023154"/>
    </source>
</evidence>
<dbReference type="InterPro" id="IPR022643">
    <property type="entry name" value="De-COase2_C"/>
</dbReference>
<evidence type="ECO:0000256" key="12">
    <source>
        <dbReference type="HAMAP-Rule" id="MF_02120"/>
    </source>
</evidence>
<evidence type="ECO:0000256" key="2">
    <source>
        <dbReference type="ARBA" id="ARBA00022605"/>
    </source>
</evidence>
<dbReference type="PROSITE" id="PS00879">
    <property type="entry name" value="ODR_DC_2_2"/>
    <property type="match status" value="1"/>
</dbReference>
<comment type="cofactor">
    <cofactor evidence="1 12 13 14">
        <name>pyridoxal 5'-phosphate</name>
        <dbReference type="ChEBI" id="CHEBI:597326"/>
    </cofactor>
</comment>
<dbReference type="PANTHER" id="PTHR43727:SF2">
    <property type="entry name" value="GROUP IV DECARBOXYLASE"/>
    <property type="match status" value="1"/>
</dbReference>
<keyword evidence="3 12" id="KW-0210">Decarboxylase</keyword>
<keyword evidence="2 12" id="KW-0028">Amino-acid biosynthesis</keyword>
<feature type="binding site" evidence="12">
    <location>
        <position position="373"/>
    </location>
    <ligand>
        <name>pyridoxal 5'-phosphate</name>
        <dbReference type="ChEBI" id="CHEBI:597326"/>
    </ligand>
</feature>